<evidence type="ECO:0000313" key="1">
    <source>
        <dbReference type="EMBL" id="KKM72171.1"/>
    </source>
</evidence>
<name>A0A0F9KBU2_9ZZZZ</name>
<accession>A0A0F9KBU2</accession>
<proteinExistence type="predicted"/>
<protein>
    <submittedName>
        <fullName evidence="1">Uncharacterized protein</fullName>
    </submittedName>
</protein>
<sequence>MKKIVQKEDPNHHMGKRTGYELIEGAYHIAPMYRGQFDAVLHKRRGVEDMIGSVTKFTSDTLAQLSVQKQNIWKEIIDDLGLDQNKVWLYDFRSGTVFEQVTPTLERRNRDNAFGCI</sequence>
<organism evidence="1">
    <name type="scientific">marine sediment metagenome</name>
    <dbReference type="NCBI Taxonomy" id="412755"/>
    <lineage>
        <taxon>unclassified sequences</taxon>
        <taxon>metagenomes</taxon>
        <taxon>ecological metagenomes</taxon>
    </lineage>
</organism>
<reference evidence="1" key="1">
    <citation type="journal article" date="2015" name="Nature">
        <title>Complex archaea that bridge the gap between prokaryotes and eukaryotes.</title>
        <authorList>
            <person name="Spang A."/>
            <person name="Saw J.H."/>
            <person name="Jorgensen S.L."/>
            <person name="Zaremba-Niedzwiedzka K."/>
            <person name="Martijn J."/>
            <person name="Lind A.E."/>
            <person name="van Eijk R."/>
            <person name="Schleper C."/>
            <person name="Guy L."/>
            <person name="Ettema T.J."/>
        </authorList>
    </citation>
    <scope>NUCLEOTIDE SEQUENCE</scope>
</reference>
<dbReference type="AlphaFoldDB" id="A0A0F9KBU2"/>
<dbReference type="EMBL" id="LAZR01009518">
    <property type="protein sequence ID" value="KKM72171.1"/>
    <property type="molecule type" value="Genomic_DNA"/>
</dbReference>
<comment type="caution">
    <text evidence="1">The sequence shown here is derived from an EMBL/GenBank/DDBJ whole genome shotgun (WGS) entry which is preliminary data.</text>
</comment>
<gene>
    <name evidence="1" type="ORF">LCGC14_1423220</name>
</gene>